<name>A0A9D4LGD8_DREPO</name>
<feature type="region of interest" description="Disordered" evidence="1">
    <location>
        <begin position="548"/>
        <end position="646"/>
    </location>
</feature>
<organism evidence="3 4">
    <name type="scientific">Dreissena polymorpha</name>
    <name type="common">Zebra mussel</name>
    <name type="synonym">Mytilus polymorpha</name>
    <dbReference type="NCBI Taxonomy" id="45954"/>
    <lineage>
        <taxon>Eukaryota</taxon>
        <taxon>Metazoa</taxon>
        <taxon>Spiralia</taxon>
        <taxon>Lophotrochozoa</taxon>
        <taxon>Mollusca</taxon>
        <taxon>Bivalvia</taxon>
        <taxon>Autobranchia</taxon>
        <taxon>Heteroconchia</taxon>
        <taxon>Euheterodonta</taxon>
        <taxon>Imparidentia</taxon>
        <taxon>Neoheterodontei</taxon>
        <taxon>Myida</taxon>
        <taxon>Dreissenoidea</taxon>
        <taxon>Dreissenidae</taxon>
        <taxon>Dreissena</taxon>
    </lineage>
</organism>
<keyword evidence="4" id="KW-1185">Reference proteome</keyword>
<comment type="caution">
    <text evidence="3">The sequence shown here is derived from an EMBL/GenBank/DDBJ whole genome shotgun (WGS) entry which is preliminary data.</text>
</comment>
<feature type="compositionally biased region" description="Pro residues" evidence="1">
    <location>
        <begin position="120"/>
        <end position="129"/>
    </location>
</feature>
<evidence type="ECO:0000256" key="2">
    <source>
        <dbReference type="SAM" id="SignalP"/>
    </source>
</evidence>
<feature type="compositionally biased region" description="Low complexity" evidence="1">
    <location>
        <begin position="921"/>
        <end position="930"/>
    </location>
</feature>
<feature type="region of interest" description="Disordered" evidence="1">
    <location>
        <begin position="199"/>
        <end position="219"/>
    </location>
</feature>
<feature type="compositionally biased region" description="Polar residues" evidence="1">
    <location>
        <begin position="560"/>
        <end position="569"/>
    </location>
</feature>
<dbReference type="Proteomes" id="UP000828390">
    <property type="component" value="Unassembled WGS sequence"/>
</dbReference>
<reference evidence="3" key="2">
    <citation type="submission" date="2020-11" db="EMBL/GenBank/DDBJ databases">
        <authorList>
            <person name="McCartney M.A."/>
            <person name="Auch B."/>
            <person name="Kono T."/>
            <person name="Mallez S."/>
            <person name="Becker A."/>
            <person name="Gohl D.M."/>
            <person name="Silverstein K.A.T."/>
            <person name="Koren S."/>
            <person name="Bechman K.B."/>
            <person name="Herman A."/>
            <person name="Abrahante J.E."/>
            <person name="Garbe J."/>
        </authorList>
    </citation>
    <scope>NUCLEOTIDE SEQUENCE</scope>
    <source>
        <strain evidence="3">Duluth1</strain>
        <tissue evidence="3">Whole animal</tissue>
    </source>
</reference>
<evidence type="ECO:0000256" key="1">
    <source>
        <dbReference type="SAM" id="MobiDB-lite"/>
    </source>
</evidence>
<feature type="region of interest" description="Disordered" evidence="1">
    <location>
        <begin position="114"/>
        <end position="134"/>
    </location>
</feature>
<dbReference type="EMBL" id="JAIWYP010000003">
    <property type="protein sequence ID" value="KAH3857289.1"/>
    <property type="molecule type" value="Genomic_DNA"/>
</dbReference>
<dbReference type="AlphaFoldDB" id="A0A9D4LGD8"/>
<dbReference type="OrthoDB" id="6154181at2759"/>
<feature type="compositionally biased region" description="Polar residues" evidence="1">
    <location>
        <begin position="200"/>
        <end position="219"/>
    </location>
</feature>
<feature type="compositionally biased region" description="Low complexity" evidence="1">
    <location>
        <begin position="367"/>
        <end position="382"/>
    </location>
</feature>
<reference evidence="3" key="1">
    <citation type="journal article" date="2019" name="bioRxiv">
        <title>The Genome of the Zebra Mussel, Dreissena polymorpha: A Resource for Invasive Species Research.</title>
        <authorList>
            <person name="McCartney M.A."/>
            <person name="Auch B."/>
            <person name="Kono T."/>
            <person name="Mallez S."/>
            <person name="Zhang Y."/>
            <person name="Obille A."/>
            <person name="Becker A."/>
            <person name="Abrahante J.E."/>
            <person name="Garbe J."/>
            <person name="Badalamenti J.P."/>
            <person name="Herman A."/>
            <person name="Mangelson H."/>
            <person name="Liachko I."/>
            <person name="Sullivan S."/>
            <person name="Sone E.D."/>
            <person name="Koren S."/>
            <person name="Silverstein K.A.T."/>
            <person name="Beckman K.B."/>
            <person name="Gohl D.M."/>
        </authorList>
    </citation>
    <scope>NUCLEOTIDE SEQUENCE</scope>
    <source>
        <strain evidence="3">Duluth1</strain>
        <tissue evidence="3">Whole animal</tissue>
    </source>
</reference>
<evidence type="ECO:0000313" key="3">
    <source>
        <dbReference type="EMBL" id="KAH3857289.1"/>
    </source>
</evidence>
<feature type="compositionally biased region" description="Polar residues" evidence="1">
    <location>
        <begin position="577"/>
        <end position="604"/>
    </location>
</feature>
<evidence type="ECO:0000313" key="4">
    <source>
        <dbReference type="Proteomes" id="UP000828390"/>
    </source>
</evidence>
<feature type="signal peptide" evidence="2">
    <location>
        <begin position="1"/>
        <end position="18"/>
    </location>
</feature>
<feature type="chain" id="PRO_5038451248" evidence="2">
    <location>
        <begin position="19"/>
        <end position="1012"/>
    </location>
</feature>
<keyword evidence="2" id="KW-0732">Signal</keyword>
<sequence length="1012" mass="104862">MFALLIGFAIFEVSCSVALPGANEYYGSAEDDDDVLPPQFSRHGALSAAIGTTESPLEKLLDKLYGNGGWRSLLTEFTEQNIPTTYLPDVKATELPHSANGFYGVEISGQAFNRQAKPSTPKPQPPARPLPAAHTGFSKTFNKIIGSQQHTVDIHANSRVEKPDVNPLPVGSGAANMFLQEQARAQTQAVAAVAEIPPTLETNGGKQNSHSSQHGEPQIPTQTQNFEMAAQVFDPNVINSQQNAFSPNEAFKGFVTQTGSEPHGRGGNLNFNPDKVNQMKDPDNSLAGSVSQTPQGTSGGYRFNAYEDAERPSFDATALNQALMTFNKPNIQPEAFFPNYRSNFVSAQAQAAQTSDKGVTHAPDANTTPKKAASTKATEAPSIQRNPSGMFVPGSLYSGGGGQNNFFVDQQSGIGQIAGSPVFLRTMPMGNQAFDPNLLNSGQSNFNPNAQSWIRTRRETTKETDDNGNGLTTFPTTAASQITVSPSVSPEAMTLQSTTNTASVTATTVKPITTTTITLNFTSHFTTPATVISGKASESTTTVATAAPVRGQSGFDPNELNAQQGQSSFIPGRLTSGAVSENAFGQSPVESSSNGGFNPNQASFGSNTSNMGSGNGGFDPNSMFNMMSKAMGNGSTSENGSSGSSFGIGLGTNSGFDPNSANTGFGSVGSGNYFGLTQNGNDSGSGALSGYNPYGSSGGFGANTFGNAAAGSAGGDLYSSAFDPNKANQMAMSNPYVPDNDSDISQMIGYFLGGSSGGSGGENSGSGNSQSAYGSAFIGAFNPDTVNKMTFDPDAFNKAHLNFDPLEMLMSNPGMDKATLMAVGAKFDPDKINSAYSQQSFSPIDMLGRNPGMDKNVLSNLKYDPNDSGTMNNSGVNGATSYNSGQQGASFDPVDLMSRLMQGASAFYPGTSGAQQQNRDPSGMLSLPGGNPSGGGNVGTGGNSFTPAPVLTSSSGKPVSKTHLMISSTSALTSPTPALTSSTPALTSSTQAALTSKLATIDPAMSTTTQVL</sequence>
<feature type="compositionally biased region" description="Low complexity" evidence="1">
    <location>
        <begin position="632"/>
        <end position="645"/>
    </location>
</feature>
<feature type="region of interest" description="Disordered" evidence="1">
    <location>
        <begin position="907"/>
        <end position="959"/>
    </location>
</feature>
<protein>
    <submittedName>
        <fullName evidence="3">Uncharacterized protein</fullName>
    </submittedName>
</protein>
<proteinExistence type="predicted"/>
<feature type="compositionally biased region" description="Polar residues" evidence="1">
    <location>
        <begin position="867"/>
        <end position="889"/>
    </location>
</feature>
<accession>A0A9D4LGD8</accession>
<feature type="compositionally biased region" description="Gly residues" evidence="1">
    <location>
        <begin position="931"/>
        <end position="942"/>
    </location>
</feature>
<feature type="region of interest" description="Disordered" evidence="1">
    <location>
        <begin position="351"/>
        <end position="389"/>
    </location>
</feature>
<gene>
    <name evidence="3" type="ORF">DPMN_099895</name>
</gene>
<feature type="region of interest" description="Disordered" evidence="1">
    <location>
        <begin position="865"/>
        <end position="891"/>
    </location>
</feature>